<proteinExistence type="predicted"/>
<reference evidence="7" key="1">
    <citation type="journal article" date="2019" name="Int. J. Syst. Evol. Microbiol.">
        <title>The Global Catalogue of Microorganisms (GCM) 10K type strain sequencing project: providing services to taxonomists for standard genome sequencing and annotation.</title>
        <authorList>
            <consortium name="The Broad Institute Genomics Platform"/>
            <consortium name="The Broad Institute Genome Sequencing Center for Infectious Disease"/>
            <person name="Wu L."/>
            <person name="Ma J."/>
        </authorList>
    </citation>
    <scope>NUCLEOTIDE SEQUENCE [LARGE SCALE GENOMIC DNA]</scope>
    <source>
        <strain evidence="7">JCM 19015</strain>
    </source>
</reference>
<keyword evidence="2" id="KW-0285">Flavoprotein</keyword>
<dbReference type="Gene3D" id="3.50.50.60">
    <property type="entry name" value="FAD/NAD(P)-binding domain"/>
    <property type="match status" value="1"/>
</dbReference>
<dbReference type="SUPFAM" id="SSF54373">
    <property type="entry name" value="FAD-linked reductases, C-terminal domain"/>
    <property type="match status" value="1"/>
</dbReference>
<dbReference type="Proteomes" id="UP001500121">
    <property type="component" value="Unassembled WGS sequence"/>
</dbReference>
<comment type="caution">
    <text evidence="6">The sequence shown here is derived from an EMBL/GenBank/DDBJ whole genome shotgun (WGS) entry which is preliminary data.</text>
</comment>
<dbReference type="RefSeq" id="WP_345481921.1">
    <property type="nucleotide sequence ID" value="NZ_BAABLP010000006.1"/>
</dbReference>
<dbReference type="InterPro" id="IPR045170">
    <property type="entry name" value="MTOX"/>
</dbReference>
<evidence type="ECO:0000256" key="3">
    <source>
        <dbReference type="ARBA" id="ARBA00022827"/>
    </source>
</evidence>
<keyword evidence="4" id="KW-0560">Oxidoreductase</keyword>
<dbReference type="Gene3D" id="3.30.9.10">
    <property type="entry name" value="D-Amino Acid Oxidase, subunit A, domain 2"/>
    <property type="match status" value="1"/>
</dbReference>
<keyword evidence="7" id="KW-1185">Reference proteome</keyword>
<evidence type="ECO:0000313" key="6">
    <source>
        <dbReference type="EMBL" id="GAA4753538.1"/>
    </source>
</evidence>
<evidence type="ECO:0000256" key="2">
    <source>
        <dbReference type="ARBA" id="ARBA00022630"/>
    </source>
</evidence>
<name>A0ABP8ZD77_9MICO</name>
<dbReference type="Pfam" id="PF01266">
    <property type="entry name" value="DAO"/>
    <property type="match status" value="1"/>
</dbReference>
<gene>
    <name evidence="6" type="primary">solA</name>
    <name evidence="6" type="ORF">GCM10025783_28040</name>
</gene>
<dbReference type="EMBL" id="BAABLP010000006">
    <property type="protein sequence ID" value="GAA4753538.1"/>
    <property type="molecule type" value="Genomic_DNA"/>
</dbReference>
<sequence>MFGAGLAGGAAAWRLAARDRAVVLVEAATPAHAGGSSHGSARIFRHAYDDPFFVGLTVRALRGWRQLEAESARSILATTGGLDAGPRGGLEGIAAALAAHGLESALLDSHAAREQWPQLAFDGPVLHQPDAGVIDAAVAVDAMVSEARRHGAEVLLGDRVVAVEQRGDGALVHLEHGRAIAASTVVVAAGAWLPELAAALPVEVAERLPPLTVTQQQVFHFPFPAPPARPADWPVFVHRGEHMVYSLPGGRDAGGTGFKIAEHDGGVRTSASTRDGVVDPASRDRIVDFVRRFLPAVDATPYAETTCLYTSTGNEDFVIDRIGPVVIASPCSGHGAKFAPVLGDLIADVATGGSAPERFRLTAHAGGSTR</sequence>
<evidence type="ECO:0000259" key="5">
    <source>
        <dbReference type="Pfam" id="PF01266"/>
    </source>
</evidence>
<evidence type="ECO:0000256" key="4">
    <source>
        <dbReference type="ARBA" id="ARBA00023002"/>
    </source>
</evidence>
<keyword evidence="3" id="KW-0274">FAD</keyword>
<accession>A0ABP8ZD77</accession>
<evidence type="ECO:0000313" key="7">
    <source>
        <dbReference type="Proteomes" id="UP001500121"/>
    </source>
</evidence>
<dbReference type="PANTHER" id="PTHR10961">
    <property type="entry name" value="PEROXISOMAL SARCOSINE OXIDASE"/>
    <property type="match status" value="1"/>
</dbReference>
<feature type="domain" description="FAD dependent oxidoreductase" evidence="5">
    <location>
        <begin position="3"/>
        <end position="348"/>
    </location>
</feature>
<evidence type="ECO:0000256" key="1">
    <source>
        <dbReference type="ARBA" id="ARBA00001974"/>
    </source>
</evidence>
<dbReference type="PANTHER" id="PTHR10961:SF7">
    <property type="entry name" value="FAD DEPENDENT OXIDOREDUCTASE DOMAIN-CONTAINING PROTEIN"/>
    <property type="match status" value="1"/>
</dbReference>
<dbReference type="SUPFAM" id="SSF51905">
    <property type="entry name" value="FAD/NAD(P)-binding domain"/>
    <property type="match status" value="1"/>
</dbReference>
<protein>
    <submittedName>
        <fullName evidence="6">N-methyl-L-tryptophan oxidase</fullName>
    </submittedName>
</protein>
<dbReference type="InterPro" id="IPR006076">
    <property type="entry name" value="FAD-dep_OxRdtase"/>
</dbReference>
<comment type="cofactor">
    <cofactor evidence="1">
        <name>FAD</name>
        <dbReference type="ChEBI" id="CHEBI:57692"/>
    </cofactor>
</comment>
<dbReference type="InterPro" id="IPR036188">
    <property type="entry name" value="FAD/NAD-bd_sf"/>
</dbReference>
<organism evidence="6 7">
    <name type="scientific">Amnibacterium soli</name>
    <dbReference type="NCBI Taxonomy" id="1282736"/>
    <lineage>
        <taxon>Bacteria</taxon>
        <taxon>Bacillati</taxon>
        <taxon>Actinomycetota</taxon>
        <taxon>Actinomycetes</taxon>
        <taxon>Micrococcales</taxon>
        <taxon>Microbacteriaceae</taxon>
        <taxon>Amnibacterium</taxon>
    </lineage>
</organism>